<dbReference type="PANTHER" id="PTHR22749">
    <property type="entry name" value="RIBOFLAVIN KINASE/FMN ADENYLYLTRANSFERASE"/>
    <property type="match status" value="1"/>
</dbReference>
<dbReference type="EC" id="2.7.7.2" evidence="15"/>
<comment type="pathway">
    <text evidence="3 15">Cofactor biosynthesis; FMN biosynthesis; FMN from riboflavin (ATP route): step 1/1.</text>
</comment>
<dbReference type="PANTHER" id="PTHR22749:SF6">
    <property type="entry name" value="RIBOFLAVIN KINASE"/>
    <property type="match status" value="1"/>
</dbReference>
<sequence length="321" mass="36379">MQTIKLHHPFSNDQVLKGPIVLALGFFDGVHRGHQRVLAAARREASKRRLPLVAMTFDMAPSIMYQELKPIEVKYLTTVEAKERLMAHHGVDYLYLVQYTSQFAYQTPQEFVDHYMAGLNAAVVVAGFDYTYGKKDIANMQTLPDYAKGRFEIVEVPELAFQNKKIGSRRIKTLLEEGQLGAANQALGHPYFFKGTVIHGEKRGRTLGYPTANLSFSEEVLVPAVGVYAVECELNHHLYRGMASIGYNVTFGDNREQTVEINLLDFEEEIYGETMTVFWHAYLRPELKFDSAEALVAQLHQDALDTATYFDQQALEEMNEG</sequence>
<gene>
    <name evidence="17" type="ORF">AWM72_08160</name>
</gene>
<keyword evidence="9 15" id="KW-0418">Kinase</keyword>
<dbReference type="GO" id="GO:0005524">
    <property type="term" value="F:ATP binding"/>
    <property type="evidence" value="ECO:0007669"/>
    <property type="project" value="UniProtKB-UniRule"/>
</dbReference>
<evidence type="ECO:0000256" key="14">
    <source>
        <dbReference type="ARBA" id="ARBA00049494"/>
    </source>
</evidence>
<evidence type="ECO:0000313" key="18">
    <source>
        <dbReference type="Proteomes" id="UP000069912"/>
    </source>
</evidence>
<dbReference type="GO" id="GO:0009398">
    <property type="term" value="P:FMN biosynthetic process"/>
    <property type="evidence" value="ECO:0007669"/>
    <property type="project" value="UniProtKB-UniRule"/>
</dbReference>
<comment type="pathway">
    <text evidence="2 15">Cofactor biosynthesis; FAD biosynthesis; FAD from FMN: step 1/1.</text>
</comment>
<dbReference type="Pfam" id="PF06574">
    <property type="entry name" value="FAD_syn"/>
    <property type="match status" value="1"/>
</dbReference>
<evidence type="ECO:0000256" key="13">
    <source>
        <dbReference type="ARBA" id="ARBA00047880"/>
    </source>
</evidence>
<evidence type="ECO:0000256" key="15">
    <source>
        <dbReference type="PIRNR" id="PIRNR004491"/>
    </source>
</evidence>
<evidence type="ECO:0000256" key="11">
    <source>
        <dbReference type="ARBA" id="ARBA00022840"/>
    </source>
</evidence>
<organism evidence="17 18">
    <name type="scientific">Aerococcus sanguinicola</name>
    <dbReference type="NCBI Taxonomy" id="119206"/>
    <lineage>
        <taxon>Bacteria</taxon>
        <taxon>Bacillati</taxon>
        <taxon>Bacillota</taxon>
        <taxon>Bacilli</taxon>
        <taxon>Lactobacillales</taxon>
        <taxon>Aerococcaceae</taxon>
        <taxon>Aerococcus</taxon>
    </lineage>
</organism>
<dbReference type="InterPro" id="IPR002606">
    <property type="entry name" value="Riboflavin_kinase_bac"/>
</dbReference>
<keyword evidence="7 15" id="KW-0548">Nucleotidyltransferase</keyword>
<comment type="function">
    <text evidence="1">Catalyzes the phosphorylation of riboflavin to FMN followed by the adenylation of FMN to FAD.</text>
</comment>
<dbReference type="NCBIfam" id="TIGR00083">
    <property type="entry name" value="ribF"/>
    <property type="match status" value="1"/>
</dbReference>
<comment type="catalytic activity">
    <reaction evidence="14 15">
        <text>FMN + ATP + H(+) = FAD + diphosphate</text>
        <dbReference type="Rhea" id="RHEA:17237"/>
        <dbReference type="ChEBI" id="CHEBI:15378"/>
        <dbReference type="ChEBI" id="CHEBI:30616"/>
        <dbReference type="ChEBI" id="CHEBI:33019"/>
        <dbReference type="ChEBI" id="CHEBI:57692"/>
        <dbReference type="ChEBI" id="CHEBI:58210"/>
        <dbReference type="EC" id="2.7.7.2"/>
    </reaction>
</comment>
<keyword evidence="6 15" id="KW-0808">Transferase</keyword>
<evidence type="ECO:0000256" key="4">
    <source>
        <dbReference type="ARBA" id="ARBA00022630"/>
    </source>
</evidence>
<dbReference type="GeneID" id="92904040"/>
<keyword evidence="10 15" id="KW-0274">FAD</keyword>
<keyword evidence="8 15" id="KW-0547">Nucleotide-binding</keyword>
<keyword evidence="12" id="KW-0511">Multifunctional enzyme</keyword>
<dbReference type="SUPFAM" id="SSF52374">
    <property type="entry name" value="Nucleotidylyl transferase"/>
    <property type="match status" value="1"/>
</dbReference>
<evidence type="ECO:0000256" key="12">
    <source>
        <dbReference type="ARBA" id="ARBA00023268"/>
    </source>
</evidence>
<evidence type="ECO:0000256" key="3">
    <source>
        <dbReference type="ARBA" id="ARBA00005201"/>
    </source>
</evidence>
<dbReference type="InterPro" id="IPR014729">
    <property type="entry name" value="Rossmann-like_a/b/a_fold"/>
</dbReference>
<dbReference type="PIRSF" id="PIRSF004491">
    <property type="entry name" value="FAD_Synth"/>
    <property type="match status" value="1"/>
</dbReference>
<dbReference type="RefSeq" id="WP_067976107.1">
    <property type="nucleotide sequence ID" value="NZ_CP014160.1"/>
</dbReference>
<evidence type="ECO:0000256" key="8">
    <source>
        <dbReference type="ARBA" id="ARBA00022741"/>
    </source>
</evidence>
<dbReference type="FunFam" id="2.40.30.30:FF:000003">
    <property type="entry name" value="Riboflavin biosynthesis protein"/>
    <property type="match status" value="1"/>
</dbReference>
<evidence type="ECO:0000256" key="5">
    <source>
        <dbReference type="ARBA" id="ARBA00022643"/>
    </source>
</evidence>
<dbReference type="InterPro" id="IPR015865">
    <property type="entry name" value="Riboflavin_kinase_bac/euk"/>
</dbReference>
<keyword evidence="5 15" id="KW-0288">FMN</keyword>
<evidence type="ECO:0000259" key="16">
    <source>
        <dbReference type="SMART" id="SM00904"/>
    </source>
</evidence>
<dbReference type="UniPathway" id="UPA00276">
    <property type="reaction ID" value="UER00406"/>
</dbReference>
<dbReference type="CDD" id="cd02064">
    <property type="entry name" value="FAD_synthetase_N"/>
    <property type="match status" value="1"/>
</dbReference>
<dbReference type="Gene3D" id="2.40.30.30">
    <property type="entry name" value="Riboflavin kinase-like"/>
    <property type="match status" value="1"/>
</dbReference>
<reference evidence="18" key="2">
    <citation type="submission" date="2016-01" db="EMBL/GenBank/DDBJ databases">
        <title>Six Aerococcus type strain genome sequencing and assembly using PacBio and Illumina Hiseq.</title>
        <authorList>
            <person name="Carkaci D."/>
            <person name="Dargis R."/>
            <person name="Nielsen X.C."/>
            <person name="Skovgaard O."/>
            <person name="Fuursted K."/>
            <person name="Christensen J.J."/>
        </authorList>
    </citation>
    <scope>NUCLEOTIDE SEQUENCE [LARGE SCALE GENOMIC DNA]</scope>
    <source>
        <strain evidence="18">CCUG43001</strain>
    </source>
</reference>
<keyword evidence="4 15" id="KW-0285">Flavoprotein</keyword>
<dbReference type="EC" id="2.7.1.26" evidence="15"/>
<dbReference type="Pfam" id="PF01687">
    <property type="entry name" value="Flavokinase"/>
    <property type="match status" value="1"/>
</dbReference>
<dbReference type="GO" id="GO:0006747">
    <property type="term" value="P:FAD biosynthetic process"/>
    <property type="evidence" value="ECO:0007669"/>
    <property type="project" value="UniProtKB-UniRule"/>
</dbReference>
<dbReference type="Gene3D" id="3.40.50.620">
    <property type="entry name" value="HUPs"/>
    <property type="match status" value="1"/>
</dbReference>
<accession>A0A0X8FCB6</accession>
<keyword evidence="11 15" id="KW-0067">ATP-binding</keyword>
<evidence type="ECO:0000256" key="10">
    <source>
        <dbReference type="ARBA" id="ARBA00022827"/>
    </source>
</evidence>
<proteinExistence type="inferred from homology"/>
<dbReference type="GO" id="GO:0009231">
    <property type="term" value="P:riboflavin biosynthetic process"/>
    <property type="evidence" value="ECO:0007669"/>
    <property type="project" value="InterPro"/>
</dbReference>
<dbReference type="InterPro" id="IPR023468">
    <property type="entry name" value="Riboflavin_kinase"/>
</dbReference>
<dbReference type="UniPathway" id="UPA00277">
    <property type="reaction ID" value="UER00407"/>
</dbReference>
<feature type="domain" description="Riboflavin kinase" evidence="16">
    <location>
        <begin position="186"/>
        <end position="311"/>
    </location>
</feature>
<name>A0A0X8FCB6_9LACT</name>
<evidence type="ECO:0000256" key="6">
    <source>
        <dbReference type="ARBA" id="ARBA00022679"/>
    </source>
</evidence>
<dbReference type="SUPFAM" id="SSF82114">
    <property type="entry name" value="Riboflavin kinase-like"/>
    <property type="match status" value="1"/>
</dbReference>
<evidence type="ECO:0000256" key="2">
    <source>
        <dbReference type="ARBA" id="ARBA00004726"/>
    </source>
</evidence>
<evidence type="ECO:0000313" key="17">
    <source>
        <dbReference type="EMBL" id="AMB94730.1"/>
    </source>
</evidence>
<dbReference type="GO" id="GO:0003919">
    <property type="term" value="F:FMN adenylyltransferase activity"/>
    <property type="evidence" value="ECO:0007669"/>
    <property type="project" value="UniProtKB-UniRule"/>
</dbReference>
<evidence type="ECO:0000256" key="1">
    <source>
        <dbReference type="ARBA" id="ARBA00002121"/>
    </source>
</evidence>
<dbReference type="InterPro" id="IPR015864">
    <property type="entry name" value="FAD_synthase"/>
</dbReference>
<evidence type="ECO:0000256" key="9">
    <source>
        <dbReference type="ARBA" id="ARBA00022777"/>
    </source>
</evidence>
<keyword evidence="18" id="KW-1185">Reference proteome</keyword>
<protein>
    <recommendedName>
        <fullName evidence="15">Riboflavin biosynthesis protein</fullName>
    </recommendedName>
    <domain>
        <recommendedName>
            <fullName evidence="15">Riboflavin kinase</fullName>
            <ecNumber evidence="15">2.7.1.26</ecNumber>
        </recommendedName>
        <alternativeName>
            <fullName evidence="15">Flavokinase</fullName>
        </alternativeName>
    </domain>
    <domain>
        <recommendedName>
            <fullName evidence="15">FMN adenylyltransferase</fullName>
            <ecNumber evidence="15">2.7.7.2</ecNumber>
        </recommendedName>
        <alternativeName>
            <fullName evidence="15">FAD pyrophosphorylase</fullName>
        </alternativeName>
        <alternativeName>
            <fullName evidence="15">FAD synthase</fullName>
        </alternativeName>
    </domain>
</protein>
<dbReference type="InterPro" id="IPR023465">
    <property type="entry name" value="Riboflavin_kinase_dom_sf"/>
</dbReference>
<dbReference type="Proteomes" id="UP000069912">
    <property type="component" value="Chromosome"/>
</dbReference>
<dbReference type="EMBL" id="CP014160">
    <property type="protein sequence ID" value="AMB94730.1"/>
    <property type="molecule type" value="Genomic_DNA"/>
</dbReference>
<dbReference type="FunFam" id="3.40.50.620:FF:000021">
    <property type="entry name" value="Riboflavin biosynthesis protein"/>
    <property type="match status" value="1"/>
</dbReference>
<dbReference type="GO" id="GO:0008531">
    <property type="term" value="F:riboflavin kinase activity"/>
    <property type="evidence" value="ECO:0007669"/>
    <property type="project" value="UniProtKB-UniRule"/>
</dbReference>
<reference evidence="17 18" key="1">
    <citation type="journal article" date="2016" name="Genome Announc.">
        <title>Complete Genome Sequences of Aerococcus christensenii CCUG 28831T, Aerococcus sanguinicola CCUG 43001T, Aerococcus urinae CCUG 36881T, Aerococcus urinaeequi CCUG 28094T, Aerococcus urinaehominis CCUG 42038 BT, and Aerococcus viridans CCUG 4311T.</title>
        <authorList>
            <person name="Carkaci D."/>
            <person name="Dargis R."/>
            <person name="Nielsen X.C."/>
            <person name="Skovgaard O."/>
            <person name="Fuursted K."/>
            <person name="Christensen J.J."/>
        </authorList>
    </citation>
    <scope>NUCLEOTIDE SEQUENCE [LARGE SCALE GENOMIC DNA]</scope>
    <source>
        <strain evidence="17 18">CCUG43001</strain>
    </source>
</reference>
<dbReference type="KEGG" id="asan:AWM72_08160"/>
<comment type="catalytic activity">
    <reaction evidence="13 15">
        <text>riboflavin + ATP = FMN + ADP + H(+)</text>
        <dbReference type="Rhea" id="RHEA:14357"/>
        <dbReference type="ChEBI" id="CHEBI:15378"/>
        <dbReference type="ChEBI" id="CHEBI:30616"/>
        <dbReference type="ChEBI" id="CHEBI:57986"/>
        <dbReference type="ChEBI" id="CHEBI:58210"/>
        <dbReference type="ChEBI" id="CHEBI:456216"/>
        <dbReference type="EC" id="2.7.1.26"/>
    </reaction>
</comment>
<comment type="similarity">
    <text evidence="15">Belongs to the ribF family.</text>
</comment>
<dbReference type="SMART" id="SM00904">
    <property type="entry name" value="Flavokinase"/>
    <property type="match status" value="1"/>
</dbReference>
<dbReference type="AlphaFoldDB" id="A0A0X8FCB6"/>
<evidence type="ECO:0000256" key="7">
    <source>
        <dbReference type="ARBA" id="ARBA00022695"/>
    </source>
</evidence>